<evidence type="ECO:0000256" key="3">
    <source>
        <dbReference type="ARBA" id="ARBA00022833"/>
    </source>
</evidence>
<dbReference type="PANTHER" id="PTHR45986:SF1">
    <property type="entry name" value="ZINC FINGER MATRIN-TYPE PROTEIN 2"/>
    <property type="match status" value="1"/>
</dbReference>
<dbReference type="InterPro" id="IPR040107">
    <property type="entry name" value="Snu23"/>
</dbReference>
<dbReference type="AlphaFoldDB" id="Q759J6"/>
<organism evidence="7 8">
    <name type="scientific">Eremothecium gossypii (strain ATCC 10895 / CBS 109.51 / FGSC 9923 / NRRL Y-1056)</name>
    <name type="common">Yeast</name>
    <name type="synonym">Ashbya gossypii</name>
    <dbReference type="NCBI Taxonomy" id="284811"/>
    <lineage>
        <taxon>Eukaryota</taxon>
        <taxon>Fungi</taxon>
        <taxon>Dikarya</taxon>
        <taxon>Ascomycota</taxon>
        <taxon>Saccharomycotina</taxon>
        <taxon>Saccharomycetes</taxon>
        <taxon>Saccharomycetales</taxon>
        <taxon>Saccharomycetaceae</taxon>
        <taxon>Eremothecium</taxon>
    </lineage>
</organism>
<protein>
    <submittedName>
        <fullName evidence="7">ADR281Wp</fullName>
    </submittedName>
</protein>
<dbReference type="GO" id="GO:0008270">
    <property type="term" value="F:zinc ion binding"/>
    <property type="evidence" value="ECO:0007669"/>
    <property type="project" value="UniProtKB-KW"/>
</dbReference>
<evidence type="ECO:0000259" key="6">
    <source>
        <dbReference type="PROSITE" id="PS00028"/>
    </source>
</evidence>
<dbReference type="STRING" id="284811.Q759J6"/>
<evidence type="ECO:0000256" key="5">
    <source>
        <dbReference type="SAM" id="MobiDB-lite"/>
    </source>
</evidence>
<dbReference type="OrthoDB" id="30343at2759"/>
<keyword evidence="3" id="KW-0862">Zinc</keyword>
<keyword evidence="1" id="KW-0479">Metal-binding</keyword>
<sequence length="193" mass="22171">MQNKSEDTDATQSNFGRRTWDREEYARLAQEATNHDHLANLKEGQLALLKAKYTDHHKLILEANRDKNKRVLTTGLTSYKKGKQFGFYCDICDMTFKDTLQYIDHLNHKIHQIKFEQVFGESLVADTRDNEHLDAGELAGEYKAQIAAFVRDNSTRSANEKPKRTNRVVAKDETGESDVERLLGFKSFGSSKR</sequence>
<dbReference type="InParanoid" id="Q759J6"/>
<reference evidence="8" key="2">
    <citation type="journal article" date="2013" name="G3 (Bethesda)">
        <title>Genomes of Ashbya fungi isolated from insects reveal four mating-type loci, numerous translocations, lack of transposons, and distinct gene duplications.</title>
        <authorList>
            <person name="Dietrich F.S."/>
            <person name="Voegeli S."/>
            <person name="Kuo S."/>
            <person name="Philippsen P."/>
        </authorList>
    </citation>
    <scope>GENOME REANNOTATION</scope>
    <source>
        <strain evidence="8">ATCC 10895 / CBS 109.51 / FGSC 9923 / NRRL Y-1056</strain>
    </source>
</reference>
<dbReference type="KEGG" id="ago:AGOS_ADR281W"/>
<keyword evidence="8" id="KW-1185">Reference proteome</keyword>
<evidence type="ECO:0000256" key="2">
    <source>
        <dbReference type="ARBA" id="ARBA00022771"/>
    </source>
</evidence>
<dbReference type="EMBL" id="AE016817">
    <property type="protein sequence ID" value="AAS52201.2"/>
    <property type="molecule type" value="Genomic_DNA"/>
</dbReference>
<dbReference type="Gene3D" id="3.30.160.60">
    <property type="entry name" value="Classic Zinc Finger"/>
    <property type="match status" value="1"/>
</dbReference>
<keyword evidence="4" id="KW-0539">Nucleus</keyword>
<feature type="compositionally biased region" description="Basic and acidic residues" evidence="5">
    <location>
        <begin position="158"/>
        <end position="175"/>
    </location>
</feature>
<dbReference type="InterPro" id="IPR036236">
    <property type="entry name" value="Znf_C2H2_sf"/>
</dbReference>
<dbReference type="eggNOG" id="KOG4727">
    <property type="taxonomic scope" value="Eukaryota"/>
</dbReference>
<dbReference type="PANTHER" id="PTHR45986">
    <property type="entry name" value="ZINC FINGER MATRIN-TYPE PROTEIN 2"/>
    <property type="match status" value="1"/>
</dbReference>
<dbReference type="GO" id="GO:0000398">
    <property type="term" value="P:mRNA splicing, via spliceosome"/>
    <property type="evidence" value="ECO:0000318"/>
    <property type="project" value="GO_Central"/>
</dbReference>
<dbReference type="Proteomes" id="UP000000591">
    <property type="component" value="Chromosome IV"/>
</dbReference>
<dbReference type="InterPro" id="IPR013087">
    <property type="entry name" value="Znf_C2H2_type"/>
</dbReference>
<dbReference type="Pfam" id="PF12874">
    <property type="entry name" value="zf-met"/>
    <property type="match status" value="1"/>
</dbReference>
<evidence type="ECO:0000313" key="8">
    <source>
        <dbReference type="Proteomes" id="UP000000591"/>
    </source>
</evidence>
<feature type="region of interest" description="Disordered" evidence="5">
    <location>
        <begin position="153"/>
        <end position="175"/>
    </location>
</feature>
<keyword evidence="2" id="KW-0863">Zinc-finger</keyword>
<name>Q759J6_EREGS</name>
<dbReference type="HOGENOM" id="CLU_067237_2_1_1"/>
<accession>Q759J6</accession>
<dbReference type="GO" id="GO:0005681">
    <property type="term" value="C:spliceosomal complex"/>
    <property type="evidence" value="ECO:0007669"/>
    <property type="project" value="InterPro"/>
</dbReference>
<dbReference type="GO" id="GO:0046540">
    <property type="term" value="C:U4/U6 x U5 tri-snRNP complex"/>
    <property type="evidence" value="ECO:0000318"/>
    <property type="project" value="GO_Central"/>
</dbReference>
<dbReference type="SUPFAM" id="SSF57667">
    <property type="entry name" value="beta-beta-alpha zinc fingers"/>
    <property type="match status" value="1"/>
</dbReference>
<reference evidence="7 8" key="1">
    <citation type="journal article" date="2004" name="Science">
        <title>The Ashbya gossypii genome as a tool for mapping the ancient Saccharomyces cerevisiae genome.</title>
        <authorList>
            <person name="Dietrich F.S."/>
            <person name="Voegeli S."/>
            <person name="Brachat S."/>
            <person name="Lerch A."/>
            <person name="Gates K."/>
            <person name="Steiner S."/>
            <person name="Mohr C."/>
            <person name="Pohlmann R."/>
            <person name="Luedi P."/>
            <person name="Choi S."/>
            <person name="Wing R.A."/>
            <person name="Flavier A."/>
            <person name="Gaffney T.D."/>
            <person name="Philippsen P."/>
        </authorList>
    </citation>
    <scope>NUCLEOTIDE SEQUENCE [LARGE SCALE GENOMIC DNA]</scope>
    <source>
        <strain evidence="8">ATCC 10895 / CBS 109.51 / FGSC 9923 / NRRL Y-1056</strain>
    </source>
</reference>
<dbReference type="RefSeq" id="NP_984377.2">
    <property type="nucleotide sequence ID" value="NM_209730.2"/>
</dbReference>
<evidence type="ECO:0000256" key="1">
    <source>
        <dbReference type="ARBA" id="ARBA00022723"/>
    </source>
</evidence>
<dbReference type="GeneID" id="4620539"/>
<dbReference type="PROSITE" id="PS00028">
    <property type="entry name" value="ZINC_FINGER_C2H2_1"/>
    <property type="match status" value="1"/>
</dbReference>
<dbReference type="FunCoup" id="Q759J6">
    <property type="interactions" value="407"/>
</dbReference>
<gene>
    <name evidence="7" type="ORF">AGOS_ADR281W</name>
</gene>
<feature type="domain" description="C2H2-type" evidence="6">
    <location>
        <begin position="89"/>
        <end position="111"/>
    </location>
</feature>
<dbReference type="OMA" id="HKIHQIK"/>
<evidence type="ECO:0000313" key="7">
    <source>
        <dbReference type="EMBL" id="AAS52201.2"/>
    </source>
</evidence>
<proteinExistence type="predicted"/>
<evidence type="ECO:0000256" key="4">
    <source>
        <dbReference type="ARBA" id="ARBA00023242"/>
    </source>
</evidence>